<dbReference type="Gene3D" id="3.40.30.10">
    <property type="entry name" value="Glutaredoxin"/>
    <property type="match status" value="1"/>
</dbReference>
<organism evidence="1 2">
    <name type="scientific">Cocleimonas flava</name>
    <dbReference type="NCBI Taxonomy" id="634765"/>
    <lineage>
        <taxon>Bacteria</taxon>
        <taxon>Pseudomonadati</taxon>
        <taxon>Pseudomonadota</taxon>
        <taxon>Gammaproteobacteria</taxon>
        <taxon>Thiotrichales</taxon>
        <taxon>Thiotrichaceae</taxon>
        <taxon>Cocleimonas</taxon>
    </lineage>
</organism>
<dbReference type="AlphaFoldDB" id="A0A4R1ESR1"/>
<keyword evidence="2" id="KW-1185">Reference proteome</keyword>
<name>A0A4R1ESR1_9GAMM</name>
<gene>
    <name evidence="1" type="ORF">EV695_3540</name>
</gene>
<dbReference type="OrthoDB" id="9800597at2"/>
<dbReference type="CDD" id="cd02980">
    <property type="entry name" value="TRX_Fd_family"/>
    <property type="match status" value="1"/>
</dbReference>
<accession>A0A4R1ESR1</accession>
<dbReference type="RefSeq" id="WP_131907305.1">
    <property type="nucleotide sequence ID" value="NZ_BAAAFU010000007.1"/>
</dbReference>
<dbReference type="Proteomes" id="UP000294887">
    <property type="component" value="Unassembled WGS sequence"/>
</dbReference>
<dbReference type="SUPFAM" id="SSF52833">
    <property type="entry name" value="Thioredoxin-like"/>
    <property type="match status" value="1"/>
</dbReference>
<evidence type="ECO:0000313" key="2">
    <source>
        <dbReference type="Proteomes" id="UP000294887"/>
    </source>
</evidence>
<dbReference type="EMBL" id="SMFQ01000005">
    <property type="protein sequence ID" value="TCJ82804.1"/>
    <property type="molecule type" value="Genomic_DNA"/>
</dbReference>
<dbReference type="Pfam" id="PF01257">
    <property type="entry name" value="2Fe-2S_thioredx"/>
    <property type="match status" value="1"/>
</dbReference>
<protein>
    <submittedName>
        <fullName evidence="1">(2Fe-2S) ferredoxin</fullName>
    </submittedName>
</protein>
<sequence length="108" mass="12599">MSYYKNHVFFCTNHREDGSQCCAQYNAQEMRDYMKKRSKELGLVSRGEVRVNSAGCLNRCELGPVIVVYPDETWYTFVDKDDIDEIIEEHLLKGNKVERLLLDNESPC</sequence>
<evidence type="ECO:0000313" key="1">
    <source>
        <dbReference type="EMBL" id="TCJ82804.1"/>
    </source>
</evidence>
<comment type="caution">
    <text evidence="1">The sequence shown here is derived from an EMBL/GenBank/DDBJ whole genome shotgun (WGS) entry which is preliminary data.</text>
</comment>
<dbReference type="InterPro" id="IPR036249">
    <property type="entry name" value="Thioredoxin-like_sf"/>
</dbReference>
<reference evidence="1 2" key="1">
    <citation type="submission" date="2019-03" db="EMBL/GenBank/DDBJ databases">
        <title>Genomic Encyclopedia of Type Strains, Phase IV (KMG-IV): sequencing the most valuable type-strain genomes for metagenomic binning, comparative biology and taxonomic classification.</title>
        <authorList>
            <person name="Goeker M."/>
        </authorList>
    </citation>
    <scope>NUCLEOTIDE SEQUENCE [LARGE SCALE GENOMIC DNA]</scope>
    <source>
        <strain evidence="1 2">DSM 24830</strain>
    </source>
</reference>
<proteinExistence type="predicted"/>